<feature type="domain" description="Major facilitator superfamily (MFS) profile" evidence="7">
    <location>
        <begin position="50"/>
        <end position="492"/>
    </location>
</feature>
<protein>
    <submittedName>
        <fullName evidence="8">Major facilitator superfamily domain-containing protein</fullName>
    </submittedName>
</protein>
<dbReference type="PROSITE" id="PS50850">
    <property type="entry name" value="MFS"/>
    <property type="match status" value="1"/>
</dbReference>
<dbReference type="InterPro" id="IPR005829">
    <property type="entry name" value="Sugar_transporter_CS"/>
</dbReference>
<keyword evidence="9" id="KW-1185">Reference proteome</keyword>
<dbReference type="EMBL" id="ML977330">
    <property type="protein sequence ID" value="KAF2112652.1"/>
    <property type="molecule type" value="Genomic_DNA"/>
</dbReference>
<dbReference type="SUPFAM" id="SSF103473">
    <property type="entry name" value="MFS general substrate transporter"/>
    <property type="match status" value="1"/>
</dbReference>
<sequence>MAFDRKSDDLNKLGEDEQITEVNSNSTSQASDAERTLWQNIKKYRKVVGYTFAMTSAILLYGYDNVVVGTVSGMPKFQQDFGEQLNGQWILPSSWLALWNVSSPIGAMIGSLAGGWFQDRVGRRMALGISSFLSAVAVAVMYTSYLPEDINGRRGCFFAGKLFQGMAVGAVMAATQTYMSEILPPVLRGSGMALFPVFTLLGQLTGALVIYGSLGASKGYTIAFYSQWPFSFVPIFVALFMPESPAYYVRKRKIDKALKSQARLDPIGINTKAVVERIQADIEHEESIGRSTFKECFHKRNLRRTFIVMWANSLTTVFGLQMLAKASYFLQIVGMNANLSIIFLILGIVLGLIANAVSVWVTARVGRRPLINITLFISSLLWLSMGIANCFKGGAVPWWTAVSMMLTIIVCGVGVWPASFAVAAETSSLQLRAKTQGIGWFVSAFTSAASGIALPYIFNPDEGNLRGKIGFTYVGSCLIGLAVSWYIVPEMKGRTIGEIDRMFELNLKTKEFKNWRGEERQATPPAQPWV</sequence>
<evidence type="ECO:0000256" key="6">
    <source>
        <dbReference type="SAM" id="Phobius"/>
    </source>
</evidence>
<dbReference type="Pfam" id="PF00083">
    <property type="entry name" value="Sugar_tr"/>
    <property type="match status" value="1"/>
</dbReference>
<dbReference type="FunFam" id="1.20.1250.20:FF:000078">
    <property type="entry name" value="MFS maltose transporter, putative"/>
    <property type="match status" value="1"/>
</dbReference>
<feature type="transmembrane region" description="Helical" evidence="6">
    <location>
        <begin position="125"/>
        <end position="145"/>
    </location>
</feature>
<keyword evidence="3 6" id="KW-0812">Transmembrane</keyword>
<feature type="transmembrane region" description="Helical" evidence="6">
    <location>
        <begin position="395"/>
        <end position="416"/>
    </location>
</feature>
<dbReference type="Gene3D" id="1.20.1250.20">
    <property type="entry name" value="MFS general substrate transporter like domains"/>
    <property type="match status" value="1"/>
</dbReference>
<dbReference type="AlphaFoldDB" id="A0A6A5YZR0"/>
<dbReference type="Proteomes" id="UP000799770">
    <property type="component" value="Unassembled WGS sequence"/>
</dbReference>
<dbReference type="PANTHER" id="PTHR48022:SF41">
    <property type="entry name" value="MAJOR FACILITATOR SUPERFAMILY (MFS) PROFILE DOMAIN-CONTAINING PROTEIN"/>
    <property type="match status" value="1"/>
</dbReference>
<reference evidence="8" key="1">
    <citation type="journal article" date="2020" name="Stud. Mycol.">
        <title>101 Dothideomycetes genomes: a test case for predicting lifestyles and emergence of pathogens.</title>
        <authorList>
            <person name="Haridas S."/>
            <person name="Albert R."/>
            <person name="Binder M."/>
            <person name="Bloem J."/>
            <person name="Labutti K."/>
            <person name="Salamov A."/>
            <person name="Andreopoulos B."/>
            <person name="Baker S."/>
            <person name="Barry K."/>
            <person name="Bills G."/>
            <person name="Bluhm B."/>
            <person name="Cannon C."/>
            <person name="Castanera R."/>
            <person name="Culley D."/>
            <person name="Daum C."/>
            <person name="Ezra D."/>
            <person name="Gonzalez J."/>
            <person name="Henrissat B."/>
            <person name="Kuo A."/>
            <person name="Liang C."/>
            <person name="Lipzen A."/>
            <person name="Lutzoni F."/>
            <person name="Magnuson J."/>
            <person name="Mondo S."/>
            <person name="Nolan M."/>
            <person name="Ohm R."/>
            <person name="Pangilinan J."/>
            <person name="Park H.-J."/>
            <person name="Ramirez L."/>
            <person name="Alfaro M."/>
            <person name="Sun H."/>
            <person name="Tritt A."/>
            <person name="Yoshinaga Y."/>
            <person name="Zwiers L.-H."/>
            <person name="Turgeon B."/>
            <person name="Goodwin S."/>
            <person name="Spatafora J."/>
            <person name="Crous P."/>
            <person name="Grigoriev I."/>
        </authorList>
    </citation>
    <scope>NUCLEOTIDE SEQUENCE</scope>
    <source>
        <strain evidence="8">CBS 627.86</strain>
    </source>
</reference>
<dbReference type="PROSITE" id="PS00217">
    <property type="entry name" value="SUGAR_TRANSPORT_2"/>
    <property type="match status" value="1"/>
</dbReference>
<dbReference type="InterPro" id="IPR050360">
    <property type="entry name" value="MFS_Sugar_Transporters"/>
</dbReference>
<dbReference type="InterPro" id="IPR020846">
    <property type="entry name" value="MFS_dom"/>
</dbReference>
<dbReference type="PANTHER" id="PTHR48022">
    <property type="entry name" value="PLASTIDIC GLUCOSE TRANSPORTER 4"/>
    <property type="match status" value="1"/>
</dbReference>
<evidence type="ECO:0000313" key="9">
    <source>
        <dbReference type="Proteomes" id="UP000799770"/>
    </source>
</evidence>
<dbReference type="InterPro" id="IPR036259">
    <property type="entry name" value="MFS_trans_sf"/>
</dbReference>
<organism evidence="8 9">
    <name type="scientific">Lophiotrema nucula</name>
    <dbReference type="NCBI Taxonomy" id="690887"/>
    <lineage>
        <taxon>Eukaryota</taxon>
        <taxon>Fungi</taxon>
        <taxon>Dikarya</taxon>
        <taxon>Ascomycota</taxon>
        <taxon>Pezizomycotina</taxon>
        <taxon>Dothideomycetes</taxon>
        <taxon>Pleosporomycetidae</taxon>
        <taxon>Pleosporales</taxon>
        <taxon>Lophiotremataceae</taxon>
        <taxon>Lophiotrema</taxon>
    </lineage>
</organism>
<feature type="transmembrane region" description="Helical" evidence="6">
    <location>
        <begin position="341"/>
        <end position="363"/>
    </location>
</feature>
<feature type="transmembrane region" description="Helical" evidence="6">
    <location>
        <begin position="470"/>
        <end position="488"/>
    </location>
</feature>
<feature type="transmembrane region" description="Helical" evidence="6">
    <location>
        <begin position="95"/>
        <end position="113"/>
    </location>
</feature>
<evidence type="ECO:0000256" key="5">
    <source>
        <dbReference type="ARBA" id="ARBA00023136"/>
    </source>
</evidence>
<feature type="transmembrane region" description="Helical" evidence="6">
    <location>
        <begin position="231"/>
        <end position="249"/>
    </location>
</feature>
<dbReference type="OrthoDB" id="6612291at2759"/>
<comment type="similarity">
    <text evidence="2">Belongs to the major facilitator superfamily. Sugar transporter (TC 2.A.1.1) family.</text>
</comment>
<evidence type="ECO:0000256" key="4">
    <source>
        <dbReference type="ARBA" id="ARBA00022989"/>
    </source>
</evidence>
<evidence type="ECO:0000256" key="3">
    <source>
        <dbReference type="ARBA" id="ARBA00022692"/>
    </source>
</evidence>
<evidence type="ECO:0000256" key="1">
    <source>
        <dbReference type="ARBA" id="ARBA00004141"/>
    </source>
</evidence>
<evidence type="ECO:0000256" key="2">
    <source>
        <dbReference type="ARBA" id="ARBA00010992"/>
    </source>
</evidence>
<evidence type="ECO:0000313" key="8">
    <source>
        <dbReference type="EMBL" id="KAF2112652.1"/>
    </source>
</evidence>
<proteinExistence type="inferred from homology"/>
<gene>
    <name evidence="8" type="ORF">BDV96DRAFT_602040</name>
</gene>
<dbReference type="InterPro" id="IPR005828">
    <property type="entry name" value="MFS_sugar_transport-like"/>
</dbReference>
<dbReference type="GO" id="GO:0016020">
    <property type="term" value="C:membrane"/>
    <property type="evidence" value="ECO:0007669"/>
    <property type="project" value="UniProtKB-SubCell"/>
</dbReference>
<feature type="transmembrane region" description="Helical" evidence="6">
    <location>
        <begin position="370"/>
        <end position="389"/>
    </location>
</feature>
<feature type="transmembrane region" description="Helical" evidence="6">
    <location>
        <begin position="157"/>
        <end position="179"/>
    </location>
</feature>
<keyword evidence="5 6" id="KW-0472">Membrane</keyword>
<evidence type="ECO:0000259" key="7">
    <source>
        <dbReference type="PROSITE" id="PS50850"/>
    </source>
</evidence>
<keyword evidence="4 6" id="KW-1133">Transmembrane helix</keyword>
<accession>A0A6A5YZR0</accession>
<feature type="transmembrane region" description="Helical" evidence="6">
    <location>
        <begin position="307"/>
        <end position="329"/>
    </location>
</feature>
<feature type="transmembrane region" description="Helical" evidence="6">
    <location>
        <begin position="191"/>
        <end position="211"/>
    </location>
</feature>
<feature type="transmembrane region" description="Helical" evidence="6">
    <location>
        <begin position="437"/>
        <end position="458"/>
    </location>
</feature>
<dbReference type="GO" id="GO:0005351">
    <property type="term" value="F:carbohydrate:proton symporter activity"/>
    <property type="evidence" value="ECO:0007669"/>
    <property type="project" value="TreeGrafter"/>
</dbReference>
<comment type="subcellular location">
    <subcellularLocation>
        <location evidence="1">Membrane</location>
        <topology evidence="1">Multi-pass membrane protein</topology>
    </subcellularLocation>
</comment>
<name>A0A6A5YZR0_9PLEO</name>
<feature type="transmembrane region" description="Helical" evidence="6">
    <location>
        <begin position="47"/>
        <end position="63"/>
    </location>
</feature>